<dbReference type="KEGG" id="qsa:O6P43_003468"/>
<feature type="transmembrane region" description="Helical" evidence="2">
    <location>
        <begin position="72"/>
        <end position="93"/>
    </location>
</feature>
<comment type="caution">
    <text evidence="3">The sequence shown here is derived from an EMBL/GenBank/DDBJ whole genome shotgun (WGS) entry which is preliminary data.</text>
</comment>
<name>A0AAD7QF18_QUISA</name>
<evidence type="ECO:0000313" key="3">
    <source>
        <dbReference type="EMBL" id="KAJ7980159.1"/>
    </source>
</evidence>
<protein>
    <submittedName>
        <fullName evidence="3">BI1-like protein</fullName>
    </submittedName>
</protein>
<sequence length="109" mass="12599">MQMQEYASNTDELDLESKEPLNPTEQTRNQRKWGLITKVYVILTAQLVIDTISSFISIHCSPINNFIKENNFFLLIALIILLSLISYQLVFLLEYAVSIGEHFFLKDSL</sequence>
<dbReference type="EMBL" id="JARAOO010000002">
    <property type="protein sequence ID" value="KAJ7980159.1"/>
    <property type="molecule type" value="Genomic_DNA"/>
</dbReference>
<feature type="transmembrane region" description="Helical" evidence="2">
    <location>
        <begin position="39"/>
        <end position="60"/>
    </location>
</feature>
<evidence type="ECO:0000256" key="1">
    <source>
        <dbReference type="SAM" id="MobiDB-lite"/>
    </source>
</evidence>
<keyword evidence="4" id="KW-1185">Reference proteome</keyword>
<feature type="compositionally biased region" description="Polar residues" evidence="1">
    <location>
        <begin position="1"/>
        <end position="10"/>
    </location>
</feature>
<dbReference type="AlphaFoldDB" id="A0AAD7QF18"/>
<organism evidence="3 4">
    <name type="scientific">Quillaja saponaria</name>
    <name type="common">Soap bark tree</name>
    <dbReference type="NCBI Taxonomy" id="32244"/>
    <lineage>
        <taxon>Eukaryota</taxon>
        <taxon>Viridiplantae</taxon>
        <taxon>Streptophyta</taxon>
        <taxon>Embryophyta</taxon>
        <taxon>Tracheophyta</taxon>
        <taxon>Spermatophyta</taxon>
        <taxon>Magnoliopsida</taxon>
        <taxon>eudicotyledons</taxon>
        <taxon>Gunneridae</taxon>
        <taxon>Pentapetalae</taxon>
        <taxon>rosids</taxon>
        <taxon>fabids</taxon>
        <taxon>Fabales</taxon>
        <taxon>Quillajaceae</taxon>
        <taxon>Quillaja</taxon>
    </lineage>
</organism>
<feature type="region of interest" description="Disordered" evidence="1">
    <location>
        <begin position="1"/>
        <end position="27"/>
    </location>
</feature>
<keyword evidence="2" id="KW-0472">Membrane</keyword>
<gene>
    <name evidence="3" type="ORF">O6P43_003468</name>
</gene>
<dbReference type="Proteomes" id="UP001163823">
    <property type="component" value="Chromosome 2"/>
</dbReference>
<evidence type="ECO:0000313" key="4">
    <source>
        <dbReference type="Proteomes" id="UP001163823"/>
    </source>
</evidence>
<keyword evidence="2" id="KW-1133">Transmembrane helix</keyword>
<keyword evidence="2" id="KW-0812">Transmembrane</keyword>
<accession>A0AAD7QF18</accession>
<reference evidence="3" key="1">
    <citation type="journal article" date="2023" name="Science">
        <title>Elucidation of the pathway for biosynthesis of saponin adjuvants from the soapbark tree.</title>
        <authorList>
            <person name="Reed J."/>
            <person name="Orme A."/>
            <person name="El-Demerdash A."/>
            <person name="Owen C."/>
            <person name="Martin L.B.B."/>
            <person name="Misra R.C."/>
            <person name="Kikuchi S."/>
            <person name="Rejzek M."/>
            <person name="Martin A.C."/>
            <person name="Harkess A."/>
            <person name="Leebens-Mack J."/>
            <person name="Louveau T."/>
            <person name="Stephenson M.J."/>
            <person name="Osbourn A."/>
        </authorList>
    </citation>
    <scope>NUCLEOTIDE SEQUENCE</scope>
    <source>
        <strain evidence="3">S10</strain>
    </source>
</reference>
<evidence type="ECO:0000256" key="2">
    <source>
        <dbReference type="SAM" id="Phobius"/>
    </source>
</evidence>
<proteinExistence type="predicted"/>